<keyword evidence="3" id="KW-1185">Reference proteome</keyword>
<gene>
    <name evidence="2" type="ORF">SAMN05216277_10762</name>
</gene>
<feature type="compositionally biased region" description="Basic and acidic residues" evidence="1">
    <location>
        <begin position="200"/>
        <end position="209"/>
    </location>
</feature>
<sequence>MSDEEFSLDLSSDRSAPERGEPGVDDDLVSDDRAPTDADEGEVEPVEVLVSLAEEGEIDPWDIDIVAVTDAFLDELDEADLRASGRALFYASVLLRMKSDAMLSDDEPEEPGPEPWEVAMADETPPPGADDGFDPVDQLEAEMDRRLERKSTRGTPETLDELVRELRDAERGSWWKESRSYDTTDSPSGYSRGPQTLDYHAGDDFRRDEEPTEDDVTGTTHTEDIDEVIADVDAALDERYGRGRDEVLFAEVRGAGGRPVMTYLALLFLSNRGDVRLNQDDLFGDLWVQDPDAVDAEEPGGAGVVESEDDEAAADPDPATDGDEADADPAESAGEAVEPAESVAGSDSAAAED</sequence>
<organism evidence="2 3">
    <name type="scientific">Halolamina pelagica</name>
    <dbReference type="NCBI Taxonomy" id="699431"/>
    <lineage>
        <taxon>Archaea</taxon>
        <taxon>Methanobacteriati</taxon>
        <taxon>Methanobacteriota</taxon>
        <taxon>Stenosarchaea group</taxon>
        <taxon>Halobacteria</taxon>
        <taxon>Halobacteriales</taxon>
        <taxon>Haloferacaceae</taxon>
    </lineage>
</organism>
<accession>A0A1I5SXI8</accession>
<dbReference type="EMBL" id="FOXI01000007">
    <property type="protein sequence ID" value="SFP75495.1"/>
    <property type="molecule type" value="Genomic_DNA"/>
</dbReference>
<feature type="compositionally biased region" description="Acidic residues" evidence="1">
    <location>
        <begin position="131"/>
        <end position="141"/>
    </location>
</feature>
<dbReference type="InterPro" id="IPR003768">
    <property type="entry name" value="ScpA"/>
</dbReference>
<dbReference type="Pfam" id="PF02616">
    <property type="entry name" value="SMC_ScpA"/>
    <property type="match status" value="1"/>
</dbReference>
<dbReference type="Gene3D" id="6.10.250.2410">
    <property type="match status" value="1"/>
</dbReference>
<feature type="region of interest" description="Disordered" evidence="1">
    <location>
        <begin position="174"/>
        <end position="223"/>
    </location>
</feature>
<feature type="compositionally biased region" description="Acidic residues" evidence="1">
    <location>
        <begin position="306"/>
        <end position="329"/>
    </location>
</feature>
<dbReference type="Proteomes" id="UP000183769">
    <property type="component" value="Unassembled WGS sequence"/>
</dbReference>
<name>A0A1I5SXI8_9EURY</name>
<dbReference type="PANTHER" id="PTHR33969:SF2">
    <property type="entry name" value="SEGREGATION AND CONDENSATION PROTEIN A"/>
    <property type="match status" value="1"/>
</dbReference>
<dbReference type="PANTHER" id="PTHR33969">
    <property type="entry name" value="SEGREGATION AND CONDENSATION PROTEIN A"/>
    <property type="match status" value="1"/>
</dbReference>
<feature type="region of interest" description="Disordered" evidence="1">
    <location>
        <begin position="1"/>
        <end position="45"/>
    </location>
</feature>
<proteinExistence type="predicted"/>
<protein>
    <submittedName>
        <fullName evidence="2">Condensin subunit ScpA</fullName>
    </submittedName>
</protein>
<feature type="compositionally biased region" description="Basic and acidic residues" evidence="1">
    <location>
        <begin position="11"/>
        <end position="22"/>
    </location>
</feature>
<feature type="region of interest" description="Disordered" evidence="1">
    <location>
        <begin position="291"/>
        <end position="353"/>
    </location>
</feature>
<reference evidence="3" key="1">
    <citation type="submission" date="2016-10" db="EMBL/GenBank/DDBJ databases">
        <authorList>
            <person name="Varghese N."/>
            <person name="Submissions S."/>
        </authorList>
    </citation>
    <scope>NUCLEOTIDE SEQUENCE [LARGE SCALE GENOMIC DNA]</scope>
    <source>
        <strain evidence="3">CGMCC 1.10329</strain>
    </source>
</reference>
<feature type="compositionally biased region" description="Basic and acidic residues" evidence="1">
    <location>
        <begin position="142"/>
        <end position="151"/>
    </location>
</feature>
<evidence type="ECO:0000313" key="3">
    <source>
        <dbReference type="Proteomes" id="UP000183769"/>
    </source>
</evidence>
<dbReference type="RefSeq" id="WP_079990161.1">
    <property type="nucleotide sequence ID" value="NZ_FOXI01000007.1"/>
</dbReference>
<evidence type="ECO:0000256" key="1">
    <source>
        <dbReference type="SAM" id="MobiDB-lite"/>
    </source>
</evidence>
<dbReference type="InterPro" id="IPR023093">
    <property type="entry name" value="ScpA-like_C"/>
</dbReference>
<feature type="compositionally biased region" description="Acidic residues" evidence="1">
    <location>
        <begin position="103"/>
        <end position="112"/>
    </location>
</feature>
<evidence type="ECO:0000313" key="2">
    <source>
        <dbReference type="EMBL" id="SFP75495.1"/>
    </source>
</evidence>
<dbReference type="AlphaFoldDB" id="A0A1I5SXI8"/>
<dbReference type="OrthoDB" id="53244at2157"/>
<feature type="region of interest" description="Disordered" evidence="1">
    <location>
        <begin position="103"/>
        <end position="160"/>
    </location>
</feature>
<dbReference type="Gene3D" id="1.10.10.580">
    <property type="entry name" value="Structural maintenance of chromosome 1. Chain E"/>
    <property type="match status" value="1"/>
</dbReference>